<dbReference type="PANTHER" id="PTHR46573:SF1">
    <property type="entry name" value="WD REPEAT, SAM AND U-BOX DOMAIN-CONTAINING PROTEIN 1"/>
    <property type="match status" value="1"/>
</dbReference>
<evidence type="ECO:0000259" key="2">
    <source>
        <dbReference type="PROSITE" id="PS51698"/>
    </source>
</evidence>
<dbReference type="CDD" id="cd16655">
    <property type="entry name" value="RING-Ubox_WDSUB1-like"/>
    <property type="match status" value="1"/>
</dbReference>
<gene>
    <name evidence="3" type="ORF">TrST_g1502</name>
</gene>
<feature type="compositionally biased region" description="Low complexity" evidence="1">
    <location>
        <begin position="390"/>
        <end position="401"/>
    </location>
</feature>
<feature type="compositionally biased region" description="Polar residues" evidence="1">
    <location>
        <begin position="27"/>
        <end position="36"/>
    </location>
</feature>
<proteinExistence type="predicted"/>
<accession>A0A9W7BG36</accession>
<dbReference type="PROSITE" id="PS51698">
    <property type="entry name" value="U_BOX"/>
    <property type="match status" value="1"/>
</dbReference>
<keyword evidence="4" id="KW-1185">Reference proteome</keyword>
<evidence type="ECO:0000313" key="3">
    <source>
        <dbReference type="EMBL" id="GMH87007.1"/>
    </source>
</evidence>
<protein>
    <recommendedName>
        <fullName evidence="2">U-box domain-containing protein</fullName>
    </recommendedName>
</protein>
<dbReference type="InterPro" id="IPR013083">
    <property type="entry name" value="Znf_RING/FYVE/PHD"/>
</dbReference>
<dbReference type="Pfam" id="PF04564">
    <property type="entry name" value="U-box"/>
    <property type="match status" value="2"/>
</dbReference>
<dbReference type="OrthoDB" id="424220at2759"/>
<dbReference type="InterPro" id="IPR052085">
    <property type="entry name" value="WD-SAM-U-box"/>
</dbReference>
<dbReference type="GO" id="GO:0004842">
    <property type="term" value="F:ubiquitin-protein transferase activity"/>
    <property type="evidence" value="ECO:0007669"/>
    <property type="project" value="InterPro"/>
</dbReference>
<feature type="region of interest" description="Disordered" evidence="1">
    <location>
        <begin position="20"/>
        <end position="40"/>
    </location>
</feature>
<dbReference type="SUPFAM" id="SSF57850">
    <property type="entry name" value="RING/U-box"/>
    <property type="match status" value="2"/>
</dbReference>
<organism evidence="3 4">
    <name type="scientific">Triparma strigata</name>
    <dbReference type="NCBI Taxonomy" id="1606541"/>
    <lineage>
        <taxon>Eukaryota</taxon>
        <taxon>Sar</taxon>
        <taxon>Stramenopiles</taxon>
        <taxon>Ochrophyta</taxon>
        <taxon>Bolidophyceae</taxon>
        <taxon>Parmales</taxon>
        <taxon>Triparmaceae</taxon>
        <taxon>Triparma</taxon>
    </lineage>
</organism>
<feature type="region of interest" description="Disordered" evidence="1">
    <location>
        <begin position="371"/>
        <end position="412"/>
    </location>
</feature>
<reference evidence="4" key="1">
    <citation type="journal article" date="2023" name="Commun. Biol.">
        <title>Genome analysis of Parmales, the sister group of diatoms, reveals the evolutionary specialization of diatoms from phago-mixotrophs to photoautotrophs.</title>
        <authorList>
            <person name="Ban H."/>
            <person name="Sato S."/>
            <person name="Yoshikawa S."/>
            <person name="Yamada K."/>
            <person name="Nakamura Y."/>
            <person name="Ichinomiya M."/>
            <person name="Sato N."/>
            <person name="Blanc-Mathieu R."/>
            <person name="Endo H."/>
            <person name="Kuwata A."/>
            <person name="Ogata H."/>
        </authorList>
    </citation>
    <scope>NUCLEOTIDE SEQUENCE [LARGE SCALE GENOMIC DNA]</scope>
    <source>
        <strain evidence="4">NIES 3701</strain>
    </source>
</reference>
<dbReference type="Gene3D" id="3.30.40.10">
    <property type="entry name" value="Zinc/RING finger domain, C3HC4 (zinc finger)"/>
    <property type="match status" value="2"/>
</dbReference>
<feature type="domain" description="U-box" evidence="2">
    <location>
        <begin position="445"/>
        <end position="518"/>
    </location>
</feature>
<dbReference type="Gene3D" id="2.100.10.30">
    <property type="entry name" value="Jacalin-like lectin domain"/>
    <property type="match status" value="1"/>
</dbReference>
<dbReference type="InterPro" id="IPR036404">
    <property type="entry name" value="Jacalin-like_lectin_dom_sf"/>
</dbReference>
<name>A0A9W7BG36_9STRA</name>
<dbReference type="PANTHER" id="PTHR46573">
    <property type="entry name" value="WD REPEAT, SAM AND U-BOX DOMAIN-CONTAINING PROTEIN 1"/>
    <property type="match status" value="1"/>
</dbReference>
<evidence type="ECO:0000256" key="1">
    <source>
        <dbReference type="SAM" id="MobiDB-lite"/>
    </source>
</evidence>
<dbReference type="InterPro" id="IPR003613">
    <property type="entry name" value="Ubox_domain"/>
</dbReference>
<dbReference type="Proteomes" id="UP001165085">
    <property type="component" value="Unassembled WGS sequence"/>
</dbReference>
<feature type="region of interest" description="Disordered" evidence="1">
    <location>
        <begin position="598"/>
        <end position="622"/>
    </location>
</feature>
<dbReference type="EMBL" id="BRXY01000322">
    <property type="protein sequence ID" value="GMH87007.1"/>
    <property type="molecule type" value="Genomic_DNA"/>
</dbReference>
<dbReference type="GO" id="GO:0016567">
    <property type="term" value="P:protein ubiquitination"/>
    <property type="evidence" value="ECO:0007669"/>
    <property type="project" value="InterPro"/>
</dbReference>
<sequence length="644" mass="73073">MAFFFTNMLSCNPSQQLPSLSLARPLPNSSSKRNSPVTPPLPSYLRNDDFEVFLDEIFCSLHRSLALSEVLRNYKRDFREKLSIRTLTQALSLSSEHFKTVIKNSQHLKSLEDGVLAIKNLRPTFYDVTIPPEITESNQLVKGWRLSEVTLTGGLYFLMRISFKWCYVHHCDSGGTAPFAKNNYEAYAPTFGMVDTRGPTRTLTLEEDEYVIGFKGAKEIKRGCIMELELMTNQGRSVKFATEKRPSSHCEKFEFKSTWSQSVPFGIMGFKVGFKQCSTENYAGISNLVAVCNELRENPARSYLPFESELVQGREALYTPPAQQVHASALQRPQTQQERQRPVHRVVNGITGEYEEEDIFTHARSAYIASRLPLPPPRPLSPSTNDERTTTTTPTMETAPAAPNPHDFQDRSSFPPPPVDVPGLQRYSSIPQESPLAVNFIDHSFREQFLVGPISCEEFDDPVILSDGHTYERQFINKWLAKKNTSPITRQVLKNKDLTLNKLVQQLLALDEGKNGKEELVRKLLSCPLSKKVFKDPVVLRADGVTYERSALEEYLLIHDRTPISKKKISSRRGMEFIENRVIRSLIEYAKNQQVAARKYSDDDEGNERPSGKRPRASSYDWGGMWSALSGLKIAVQKRERVSS</sequence>
<dbReference type="AlphaFoldDB" id="A0A9W7BG36"/>
<dbReference type="SMART" id="SM00504">
    <property type="entry name" value="Ubox"/>
    <property type="match status" value="2"/>
</dbReference>
<comment type="caution">
    <text evidence="3">The sequence shown here is derived from an EMBL/GenBank/DDBJ whole genome shotgun (WGS) entry which is preliminary data.</text>
</comment>
<evidence type="ECO:0000313" key="4">
    <source>
        <dbReference type="Proteomes" id="UP001165085"/>
    </source>
</evidence>